<dbReference type="SUPFAM" id="SSF46689">
    <property type="entry name" value="Homeodomain-like"/>
    <property type="match status" value="1"/>
</dbReference>
<dbReference type="Gene3D" id="1.10.10.60">
    <property type="entry name" value="Homeodomain-like"/>
    <property type="match status" value="1"/>
</dbReference>
<dbReference type="PROSITE" id="PS50071">
    <property type="entry name" value="HOMEOBOX_2"/>
    <property type="match status" value="1"/>
</dbReference>
<evidence type="ECO:0000256" key="5">
    <source>
        <dbReference type="RuleBase" id="RU000682"/>
    </source>
</evidence>
<name>A0A0C3AS47_SERVB</name>
<keyword evidence="1 4" id="KW-0238">DNA-binding</keyword>
<reference evidence="9" key="2">
    <citation type="submission" date="2015-01" db="EMBL/GenBank/DDBJ databases">
        <title>Evolutionary Origins and Diversification of the Mycorrhizal Mutualists.</title>
        <authorList>
            <consortium name="DOE Joint Genome Institute"/>
            <consortium name="Mycorrhizal Genomics Consortium"/>
            <person name="Kohler A."/>
            <person name="Kuo A."/>
            <person name="Nagy L.G."/>
            <person name="Floudas D."/>
            <person name="Copeland A."/>
            <person name="Barry K.W."/>
            <person name="Cichocki N."/>
            <person name="Veneault-Fourrey C."/>
            <person name="LaButti K."/>
            <person name="Lindquist E.A."/>
            <person name="Lipzen A."/>
            <person name="Lundell T."/>
            <person name="Morin E."/>
            <person name="Murat C."/>
            <person name="Riley R."/>
            <person name="Ohm R."/>
            <person name="Sun H."/>
            <person name="Tunlid A."/>
            <person name="Henrissat B."/>
            <person name="Grigoriev I.V."/>
            <person name="Hibbett D.S."/>
            <person name="Martin F."/>
        </authorList>
    </citation>
    <scope>NUCLEOTIDE SEQUENCE [LARGE SCALE GENOMIC DNA]</scope>
    <source>
        <strain evidence="9">MAFF 305830</strain>
    </source>
</reference>
<feature type="compositionally biased region" description="Polar residues" evidence="6">
    <location>
        <begin position="250"/>
        <end position="274"/>
    </location>
</feature>
<reference evidence="8 9" key="1">
    <citation type="submission" date="2014-04" db="EMBL/GenBank/DDBJ databases">
        <authorList>
            <consortium name="DOE Joint Genome Institute"/>
            <person name="Kuo A."/>
            <person name="Zuccaro A."/>
            <person name="Kohler A."/>
            <person name="Nagy L.G."/>
            <person name="Floudas D."/>
            <person name="Copeland A."/>
            <person name="Barry K.W."/>
            <person name="Cichocki N."/>
            <person name="Veneault-Fourrey C."/>
            <person name="LaButti K."/>
            <person name="Lindquist E.A."/>
            <person name="Lipzen A."/>
            <person name="Lundell T."/>
            <person name="Morin E."/>
            <person name="Murat C."/>
            <person name="Sun H."/>
            <person name="Tunlid A."/>
            <person name="Henrissat B."/>
            <person name="Grigoriev I.V."/>
            <person name="Hibbett D.S."/>
            <person name="Martin F."/>
            <person name="Nordberg H.P."/>
            <person name="Cantor M.N."/>
            <person name="Hua S.X."/>
        </authorList>
    </citation>
    <scope>NUCLEOTIDE SEQUENCE [LARGE SCALE GENOMIC DNA]</scope>
    <source>
        <strain evidence="8 9">MAFF 305830</strain>
    </source>
</reference>
<dbReference type="STRING" id="933852.A0A0C3AS47"/>
<evidence type="ECO:0000256" key="4">
    <source>
        <dbReference type="PROSITE-ProRule" id="PRU00108"/>
    </source>
</evidence>
<feature type="region of interest" description="Disordered" evidence="6">
    <location>
        <begin position="240"/>
        <end position="278"/>
    </location>
</feature>
<organism evidence="8 9">
    <name type="scientific">Serendipita vermifera MAFF 305830</name>
    <dbReference type="NCBI Taxonomy" id="933852"/>
    <lineage>
        <taxon>Eukaryota</taxon>
        <taxon>Fungi</taxon>
        <taxon>Dikarya</taxon>
        <taxon>Basidiomycota</taxon>
        <taxon>Agaricomycotina</taxon>
        <taxon>Agaricomycetes</taxon>
        <taxon>Sebacinales</taxon>
        <taxon>Serendipitaceae</taxon>
        <taxon>Serendipita</taxon>
    </lineage>
</organism>
<feature type="region of interest" description="Disordered" evidence="6">
    <location>
        <begin position="80"/>
        <end position="114"/>
    </location>
</feature>
<dbReference type="InterPro" id="IPR009057">
    <property type="entry name" value="Homeodomain-like_sf"/>
</dbReference>
<accession>A0A0C3AS47</accession>
<dbReference type="Proteomes" id="UP000054097">
    <property type="component" value="Unassembled WGS sequence"/>
</dbReference>
<dbReference type="GO" id="GO:0005634">
    <property type="term" value="C:nucleus"/>
    <property type="evidence" value="ECO:0007669"/>
    <property type="project" value="UniProtKB-SubCell"/>
</dbReference>
<evidence type="ECO:0000313" key="9">
    <source>
        <dbReference type="Proteomes" id="UP000054097"/>
    </source>
</evidence>
<protein>
    <recommendedName>
        <fullName evidence="7">Homeobox domain-containing protein</fullName>
    </recommendedName>
</protein>
<comment type="subcellular location">
    <subcellularLocation>
        <location evidence="4 5">Nucleus</location>
    </subcellularLocation>
</comment>
<dbReference type="PANTHER" id="PTHR24327:SF41">
    <property type="entry name" value="BRAIN-SPECIFIC HOMEOBOX PROTEIN"/>
    <property type="match status" value="1"/>
</dbReference>
<evidence type="ECO:0000256" key="3">
    <source>
        <dbReference type="ARBA" id="ARBA00023242"/>
    </source>
</evidence>
<dbReference type="OrthoDB" id="3225452at2759"/>
<dbReference type="HOGENOM" id="CLU_783393_0_0_1"/>
<feature type="region of interest" description="Disordered" evidence="6">
    <location>
        <begin position="169"/>
        <end position="189"/>
    </location>
</feature>
<proteinExistence type="predicted"/>
<dbReference type="AlphaFoldDB" id="A0A0C3AS47"/>
<evidence type="ECO:0000256" key="6">
    <source>
        <dbReference type="SAM" id="MobiDB-lite"/>
    </source>
</evidence>
<feature type="compositionally biased region" description="Basic and acidic residues" evidence="6">
    <location>
        <begin position="1"/>
        <end position="20"/>
    </location>
</feature>
<evidence type="ECO:0000259" key="7">
    <source>
        <dbReference type="PROSITE" id="PS50071"/>
    </source>
</evidence>
<keyword evidence="3 4" id="KW-0539">Nucleus</keyword>
<evidence type="ECO:0000313" key="8">
    <source>
        <dbReference type="EMBL" id="KIM22879.1"/>
    </source>
</evidence>
<keyword evidence="9" id="KW-1185">Reference proteome</keyword>
<gene>
    <name evidence="8" type="ORF">M408DRAFT_332650</name>
</gene>
<feature type="region of interest" description="Disordered" evidence="6">
    <location>
        <begin position="1"/>
        <end position="66"/>
    </location>
</feature>
<dbReference type="PANTHER" id="PTHR24327">
    <property type="entry name" value="HOMEOBOX PROTEIN"/>
    <property type="match status" value="1"/>
</dbReference>
<dbReference type="GO" id="GO:0000981">
    <property type="term" value="F:DNA-binding transcription factor activity, RNA polymerase II-specific"/>
    <property type="evidence" value="ECO:0007669"/>
    <property type="project" value="TreeGrafter"/>
</dbReference>
<dbReference type="InterPro" id="IPR001356">
    <property type="entry name" value="HD"/>
</dbReference>
<dbReference type="GO" id="GO:0000978">
    <property type="term" value="F:RNA polymerase II cis-regulatory region sequence-specific DNA binding"/>
    <property type="evidence" value="ECO:0007669"/>
    <property type="project" value="TreeGrafter"/>
</dbReference>
<dbReference type="SMART" id="SM00389">
    <property type="entry name" value="HOX"/>
    <property type="match status" value="1"/>
</dbReference>
<sequence>MLSRTSKEHTDVVKAPESLERQPLLSHPARLNIALDPKVSPHIPEKSSSIASSEQKPKTNAIKRRQPSSLVAKSLFKWKKPMTEPMDETRTSSRGRRSTKNETRWTTPGGTRKNRTIFTDEQHYALVAAYEADKYPTTIQKELLARQLGLAPIVVINWFQHRRQREPVKEKGGYVRNSPGDSRPASPTYIPTSTMDGDGIEAGSVPSISEFFATGTKPPSGSPYVHPNTNAPTPMITDITPPPAPRLPPINTQSIASTSQSGTPVTPTSSNGQKSAPYYGRMQTVRAPLPGENRQGTNTASYPKPLNSHVGTIRWELDPLYIAPYIDHGFKDAMIPKDPNAFLLRPSSAVFVRK</sequence>
<feature type="domain" description="Homeobox" evidence="7">
    <location>
        <begin position="109"/>
        <end position="169"/>
    </location>
</feature>
<evidence type="ECO:0000256" key="1">
    <source>
        <dbReference type="ARBA" id="ARBA00023125"/>
    </source>
</evidence>
<feature type="DNA-binding region" description="Homeobox" evidence="4">
    <location>
        <begin position="111"/>
        <end position="170"/>
    </location>
</feature>
<dbReference type="InterPro" id="IPR050460">
    <property type="entry name" value="Distal-less_Homeobox_TF"/>
</dbReference>
<evidence type="ECO:0000256" key="2">
    <source>
        <dbReference type="ARBA" id="ARBA00023155"/>
    </source>
</evidence>
<dbReference type="EMBL" id="KN824346">
    <property type="protein sequence ID" value="KIM22879.1"/>
    <property type="molecule type" value="Genomic_DNA"/>
</dbReference>
<dbReference type="CDD" id="cd00086">
    <property type="entry name" value="homeodomain"/>
    <property type="match status" value="1"/>
</dbReference>
<keyword evidence="2 4" id="KW-0371">Homeobox</keyword>
<dbReference type="Pfam" id="PF00046">
    <property type="entry name" value="Homeodomain"/>
    <property type="match status" value="1"/>
</dbReference>